<evidence type="ECO:0000256" key="1">
    <source>
        <dbReference type="SAM" id="Phobius"/>
    </source>
</evidence>
<sequence length="384" mass="42813">MSTNTSRLLSLDAFRGFTIASMFLVNNPGDWGHLYPPLAHAEWSGWTFTDCIFPFFLFIVGVSLHLSTNQKILAGYAQGPLLRQLLKRACWIFLIGLMLNLIPSFDFQSVRIPGVLQRIALCTMLAAPLVIYCNWQQQCWWILALMALYSIIMLGVSVPDADGNWARAALEPGKDAGAYLDRWLLDGHLWKRAKTWDPEGLLSSLPAVASVMLGVLTGRYLSTSLDRAVKTAWLFTAGLTCLGLGQILDSVLMPINKSLWTPSYSIFMTGWALISLACFYWLLDANPSVRLKTGMARLCHPLVMYGMNALFLFTLSGLIAKMLGFIHISAADDSKPSLQAVLYAPIKALPLTAVNASLLYAVLFNLMMLLFAWGMWKKRWFVKV</sequence>
<dbReference type="Pfam" id="PF07786">
    <property type="entry name" value="HGSNAT_cat"/>
    <property type="match status" value="1"/>
</dbReference>
<feature type="transmembrane region" description="Helical" evidence="1">
    <location>
        <begin position="140"/>
        <end position="158"/>
    </location>
</feature>
<feature type="transmembrane region" description="Helical" evidence="1">
    <location>
        <begin position="201"/>
        <end position="221"/>
    </location>
</feature>
<dbReference type="RefSeq" id="WP_186948126.1">
    <property type="nucleotide sequence ID" value="NZ_JACOGF010000007.1"/>
</dbReference>
<evidence type="ECO:0000313" key="4">
    <source>
        <dbReference type="Proteomes" id="UP000650424"/>
    </source>
</evidence>
<feature type="domain" description="Heparan-alpha-glucosaminide N-acetyltransferase catalytic" evidence="2">
    <location>
        <begin position="7"/>
        <end position="154"/>
    </location>
</feature>
<dbReference type="Proteomes" id="UP000650424">
    <property type="component" value="Unassembled WGS sequence"/>
</dbReference>
<feature type="transmembrane region" description="Helical" evidence="1">
    <location>
        <begin position="303"/>
        <end position="328"/>
    </location>
</feature>
<dbReference type="EMBL" id="JACOGF010000007">
    <property type="protein sequence ID" value="MBC3918871.1"/>
    <property type="molecule type" value="Genomic_DNA"/>
</dbReference>
<accession>A0ABR6ZSK8</accession>
<reference evidence="3 4" key="1">
    <citation type="submission" date="2020-08" db="EMBL/GenBank/DDBJ databases">
        <title>Novel species isolated from subtropical streams in China.</title>
        <authorList>
            <person name="Lu H."/>
        </authorList>
    </citation>
    <scope>NUCLEOTIDE SEQUENCE [LARGE SCALE GENOMIC DNA]</scope>
    <source>
        <strain evidence="3 4">CY18W</strain>
    </source>
</reference>
<feature type="transmembrane region" description="Helical" evidence="1">
    <location>
        <begin position="233"/>
        <end position="252"/>
    </location>
</feature>
<dbReference type="InterPro" id="IPR012429">
    <property type="entry name" value="HGSNAT_cat"/>
</dbReference>
<protein>
    <submittedName>
        <fullName evidence="3">DUF1624 domain-containing protein</fullName>
    </submittedName>
</protein>
<keyword evidence="1" id="KW-0472">Membrane</keyword>
<dbReference type="PANTHER" id="PTHR31061:SF24">
    <property type="entry name" value="LD22376P"/>
    <property type="match status" value="1"/>
</dbReference>
<organism evidence="3 4">
    <name type="scientific">Undibacterium hunanense</name>
    <dbReference type="NCBI Taxonomy" id="2762292"/>
    <lineage>
        <taxon>Bacteria</taxon>
        <taxon>Pseudomonadati</taxon>
        <taxon>Pseudomonadota</taxon>
        <taxon>Betaproteobacteria</taxon>
        <taxon>Burkholderiales</taxon>
        <taxon>Oxalobacteraceae</taxon>
        <taxon>Undibacterium</taxon>
    </lineage>
</organism>
<feature type="transmembrane region" description="Helical" evidence="1">
    <location>
        <begin position="85"/>
        <end position="103"/>
    </location>
</feature>
<evidence type="ECO:0000259" key="2">
    <source>
        <dbReference type="Pfam" id="PF07786"/>
    </source>
</evidence>
<feature type="transmembrane region" description="Helical" evidence="1">
    <location>
        <begin position="348"/>
        <end position="373"/>
    </location>
</feature>
<name>A0ABR6ZSK8_9BURK</name>
<proteinExistence type="predicted"/>
<evidence type="ECO:0000313" key="3">
    <source>
        <dbReference type="EMBL" id="MBC3918871.1"/>
    </source>
</evidence>
<comment type="caution">
    <text evidence="3">The sequence shown here is derived from an EMBL/GenBank/DDBJ whole genome shotgun (WGS) entry which is preliminary data.</text>
</comment>
<dbReference type="PANTHER" id="PTHR31061">
    <property type="entry name" value="LD22376P"/>
    <property type="match status" value="1"/>
</dbReference>
<feature type="transmembrane region" description="Helical" evidence="1">
    <location>
        <begin position="45"/>
        <end position="64"/>
    </location>
</feature>
<feature type="transmembrane region" description="Helical" evidence="1">
    <location>
        <begin position="115"/>
        <end position="133"/>
    </location>
</feature>
<feature type="transmembrane region" description="Helical" evidence="1">
    <location>
        <begin position="7"/>
        <end position="25"/>
    </location>
</feature>
<gene>
    <name evidence="3" type="ORF">H8L32_15380</name>
</gene>
<keyword evidence="1" id="KW-0812">Transmembrane</keyword>
<keyword evidence="1" id="KW-1133">Transmembrane helix</keyword>
<keyword evidence="4" id="KW-1185">Reference proteome</keyword>
<feature type="transmembrane region" description="Helical" evidence="1">
    <location>
        <begin position="264"/>
        <end position="283"/>
    </location>
</feature>